<accession>A0A830F3V1</accession>
<keyword evidence="2" id="KW-1185">Reference proteome</keyword>
<dbReference type="InterPro" id="IPR036390">
    <property type="entry name" value="WH_DNA-bd_sf"/>
</dbReference>
<dbReference type="Gene3D" id="1.10.10.10">
    <property type="entry name" value="Winged helix-like DNA-binding domain superfamily/Winged helix DNA-binding domain"/>
    <property type="match status" value="1"/>
</dbReference>
<evidence type="ECO:0000313" key="1">
    <source>
        <dbReference type="EMBL" id="GGL36302.1"/>
    </source>
</evidence>
<reference evidence="1 2" key="1">
    <citation type="journal article" date="2019" name="Int. J. Syst. Evol. Microbiol.">
        <title>The Global Catalogue of Microorganisms (GCM) 10K type strain sequencing project: providing services to taxonomists for standard genome sequencing and annotation.</title>
        <authorList>
            <consortium name="The Broad Institute Genomics Platform"/>
            <consortium name="The Broad Institute Genome Sequencing Center for Infectious Disease"/>
            <person name="Wu L."/>
            <person name="Ma J."/>
        </authorList>
    </citation>
    <scope>NUCLEOTIDE SEQUENCE [LARGE SCALE GENOMIC DNA]</scope>
    <source>
        <strain evidence="1 2">JCM 19585</strain>
    </source>
</reference>
<dbReference type="GO" id="GO:0006355">
    <property type="term" value="P:regulation of DNA-templated transcription"/>
    <property type="evidence" value="ECO:0007669"/>
    <property type="project" value="InterPro"/>
</dbReference>
<name>A0A830F3V1_9EURY</name>
<proteinExistence type="predicted"/>
<comment type="caution">
    <text evidence="1">The sequence shown here is derived from an EMBL/GenBank/DDBJ whole genome shotgun (WGS) entry which is preliminary data.</text>
</comment>
<dbReference type="Proteomes" id="UP000628840">
    <property type="component" value="Unassembled WGS sequence"/>
</dbReference>
<dbReference type="InterPro" id="IPR036388">
    <property type="entry name" value="WH-like_DNA-bd_sf"/>
</dbReference>
<dbReference type="GO" id="GO:0003677">
    <property type="term" value="F:DNA binding"/>
    <property type="evidence" value="ECO:0007669"/>
    <property type="project" value="InterPro"/>
</dbReference>
<gene>
    <name evidence="1" type="ORF">GCM10009037_19860</name>
</gene>
<dbReference type="SUPFAM" id="SSF46785">
    <property type="entry name" value="Winged helix' DNA-binding domain"/>
    <property type="match status" value="1"/>
</dbReference>
<organism evidence="1 2">
    <name type="scientific">Halarchaeum grantii</name>
    <dbReference type="NCBI Taxonomy" id="1193105"/>
    <lineage>
        <taxon>Archaea</taxon>
        <taxon>Methanobacteriati</taxon>
        <taxon>Methanobacteriota</taxon>
        <taxon>Stenosarchaea group</taxon>
        <taxon>Halobacteria</taxon>
        <taxon>Halobacteriales</taxon>
        <taxon>Halobacteriaceae</taxon>
    </lineage>
</organism>
<dbReference type="EMBL" id="BMPF01000003">
    <property type="protein sequence ID" value="GGL36302.1"/>
    <property type="molecule type" value="Genomic_DNA"/>
</dbReference>
<dbReference type="AlphaFoldDB" id="A0A830F3V1"/>
<sequence>MDRDILERLLNPGNDELVLSPRVIADNTDWKRGSVREHLIRLREHGLVEYYDEEGGIYQLSDLGRKWLRGDVPADEIEG</sequence>
<protein>
    <submittedName>
        <fullName evidence="1">Uncharacterized protein</fullName>
    </submittedName>
</protein>
<evidence type="ECO:0000313" key="2">
    <source>
        <dbReference type="Proteomes" id="UP000628840"/>
    </source>
</evidence>